<feature type="domain" description="Malic enzyme N-terminal" evidence="3">
    <location>
        <begin position="79"/>
        <end position="120"/>
    </location>
</feature>
<keyword evidence="2" id="KW-0560">Oxidoreductase</keyword>
<dbReference type="InterPro" id="IPR037062">
    <property type="entry name" value="Malic_N_dom_sf"/>
</dbReference>
<dbReference type="Ensembl" id="ENSNFUT00015005722.1">
    <property type="protein sequence ID" value="ENSNFUP00015005422.1"/>
    <property type="gene ID" value="ENSNFUG00015002726.1"/>
</dbReference>
<dbReference type="Gene3D" id="3.40.50.10380">
    <property type="entry name" value="Malic enzyme, N-terminal domain"/>
    <property type="match status" value="1"/>
</dbReference>
<dbReference type="GO" id="GO:0005739">
    <property type="term" value="C:mitochondrion"/>
    <property type="evidence" value="ECO:0007669"/>
    <property type="project" value="TreeGrafter"/>
</dbReference>
<dbReference type="AlphaFoldDB" id="A0A8C6NJC0"/>
<dbReference type="PANTHER" id="PTHR23406">
    <property type="entry name" value="MALIC ENZYME-RELATED"/>
    <property type="match status" value="1"/>
</dbReference>
<evidence type="ECO:0000313" key="4">
    <source>
        <dbReference type="Ensembl" id="ENSNFUP00015005422.1"/>
    </source>
</evidence>
<evidence type="ECO:0000256" key="2">
    <source>
        <dbReference type="ARBA" id="ARBA00023002"/>
    </source>
</evidence>
<comment type="cofactor">
    <cofactor evidence="1">
        <name>Mg(2+)</name>
        <dbReference type="ChEBI" id="CHEBI:18420"/>
    </cofactor>
</comment>
<dbReference type="GeneTree" id="ENSGT00950000183134"/>
<dbReference type="Proteomes" id="UP000694548">
    <property type="component" value="Chromosome sgr05"/>
</dbReference>
<dbReference type="PANTHER" id="PTHR23406:SF17">
    <property type="entry name" value="NADP-DEPENDENT MALIC ENZYME"/>
    <property type="match status" value="1"/>
</dbReference>
<reference evidence="4" key="2">
    <citation type="submission" date="2025-08" db="UniProtKB">
        <authorList>
            <consortium name="Ensembl"/>
        </authorList>
    </citation>
    <scope>IDENTIFICATION</scope>
</reference>
<keyword evidence="5" id="KW-1185">Reference proteome</keyword>
<dbReference type="SUPFAM" id="SSF53223">
    <property type="entry name" value="Aminoacid dehydrogenase-like, N-terminal domain"/>
    <property type="match status" value="1"/>
</dbReference>
<protein>
    <recommendedName>
        <fullName evidence="3">Malic enzyme N-terminal domain-containing protein</fullName>
    </recommendedName>
</protein>
<accession>A0A8C6NJC0</accession>
<proteinExistence type="predicted"/>
<name>A0A8C6NJC0_NOTFU</name>
<dbReference type="Pfam" id="PF00390">
    <property type="entry name" value="malic"/>
    <property type="match status" value="1"/>
</dbReference>
<evidence type="ECO:0000259" key="3">
    <source>
        <dbReference type="Pfam" id="PF00390"/>
    </source>
</evidence>
<evidence type="ECO:0000256" key="1">
    <source>
        <dbReference type="ARBA" id="ARBA00001946"/>
    </source>
</evidence>
<organism evidence="4 5">
    <name type="scientific">Nothobranchius furzeri</name>
    <name type="common">Turquoise killifish</name>
    <dbReference type="NCBI Taxonomy" id="105023"/>
    <lineage>
        <taxon>Eukaryota</taxon>
        <taxon>Metazoa</taxon>
        <taxon>Chordata</taxon>
        <taxon>Craniata</taxon>
        <taxon>Vertebrata</taxon>
        <taxon>Euteleostomi</taxon>
        <taxon>Actinopterygii</taxon>
        <taxon>Neopterygii</taxon>
        <taxon>Teleostei</taxon>
        <taxon>Neoteleostei</taxon>
        <taxon>Acanthomorphata</taxon>
        <taxon>Ovalentaria</taxon>
        <taxon>Atherinomorphae</taxon>
        <taxon>Cyprinodontiformes</taxon>
        <taxon>Nothobranchiidae</taxon>
        <taxon>Nothobranchius</taxon>
    </lineage>
</organism>
<dbReference type="InterPro" id="IPR012301">
    <property type="entry name" value="Malic_N_dom"/>
</dbReference>
<dbReference type="GO" id="GO:0006108">
    <property type="term" value="P:malate metabolic process"/>
    <property type="evidence" value="ECO:0007669"/>
    <property type="project" value="TreeGrafter"/>
</dbReference>
<reference evidence="4" key="1">
    <citation type="submission" date="2014-08" db="EMBL/GenBank/DDBJ databases">
        <authorList>
            <person name="Senf B."/>
            <person name="Petzold A."/>
            <person name="Downie B.R."/>
            <person name="Koch P."/>
            <person name="Platzer M."/>
        </authorList>
    </citation>
    <scope>NUCLEOTIDE SEQUENCE [LARGE SCALE GENOMIC DNA]</scope>
    <source>
        <strain evidence="4">GRZ</strain>
    </source>
</reference>
<dbReference type="InterPro" id="IPR046346">
    <property type="entry name" value="Aminoacid_DH-like_N_sf"/>
</dbReference>
<evidence type="ECO:0000313" key="5">
    <source>
        <dbReference type="Proteomes" id="UP000694548"/>
    </source>
</evidence>
<sequence length="120" mass="13967">ILSKGPEYLGPCDVSCFRSFLNTETGMAFSMEERLQLGIHGLLPPCFISQDIQLLRVLKNYDMRKDDLDRYVFLMGLQDCNEKLFYRLITSDVERFMPIIYTPTVGLACQQYGLIFRKPR</sequence>
<dbReference type="GO" id="GO:0004473">
    <property type="term" value="F:malate dehydrogenase (decarboxylating) (NADP+) activity"/>
    <property type="evidence" value="ECO:0007669"/>
    <property type="project" value="TreeGrafter"/>
</dbReference>
<reference evidence="4" key="3">
    <citation type="submission" date="2025-09" db="UniProtKB">
        <authorList>
            <consortium name="Ensembl"/>
        </authorList>
    </citation>
    <scope>IDENTIFICATION</scope>
</reference>